<dbReference type="PANTHER" id="PTHR21180:SF32">
    <property type="entry name" value="ENDONUCLEASE_EXONUCLEASE_PHOSPHATASE FAMILY DOMAIN-CONTAINING PROTEIN 1"/>
    <property type="match status" value="1"/>
</dbReference>
<dbReference type="SMART" id="SM00278">
    <property type="entry name" value="HhH1"/>
    <property type="match status" value="2"/>
</dbReference>
<dbReference type="EMBL" id="JACHON010000001">
    <property type="protein sequence ID" value="MBB6511849.1"/>
    <property type="molecule type" value="Genomic_DNA"/>
</dbReference>
<dbReference type="InterPro" id="IPR003583">
    <property type="entry name" value="Hlx-hairpin-Hlx_DNA-bd_motif"/>
</dbReference>
<evidence type="ECO:0000256" key="1">
    <source>
        <dbReference type="SAM" id="Phobius"/>
    </source>
</evidence>
<dbReference type="InterPro" id="IPR051675">
    <property type="entry name" value="Endo/Exo/Phosphatase_dom_1"/>
</dbReference>
<proteinExistence type="predicted"/>
<dbReference type="Pfam" id="PF12836">
    <property type="entry name" value="HHH_3"/>
    <property type="match status" value="1"/>
</dbReference>
<name>A0A841RH93_9BACI</name>
<dbReference type="GO" id="GO:0006281">
    <property type="term" value="P:DNA repair"/>
    <property type="evidence" value="ECO:0007669"/>
    <property type="project" value="InterPro"/>
</dbReference>
<keyword evidence="4" id="KW-1185">Reference proteome</keyword>
<feature type="domain" description="Helix-hairpin-helix DNA-binding motif class 1" evidence="2">
    <location>
        <begin position="139"/>
        <end position="158"/>
    </location>
</feature>
<dbReference type="Gene3D" id="3.10.560.10">
    <property type="entry name" value="Outer membrane lipoprotein wza domain like"/>
    <property type="match status" value="1"/>
</dbReference>
<comment type="caution">
    <text evidence="3">The sequence shown here is derived from an EMBL/GenBank/DDBJ whole genome shotgun (WGS) entry which is preliminary data.</text>
</comment>
<keyword evidence="1" id="KW-0812">Transmembrane</keyword>
<feature type="domain" description="Helix-hairpin-helix DNA-binding motif class 1" evidence="2">
    <location>
        <begin position="169"/>
        <end position="188"/>
    </location>
</feature>
<dbReference type="InterPro" id="IPR019554">
    <property type="entry name" value="Soluble_ligand-bd"/>
</dbReference>
<dbReference type="Gene3D" id="1.10.150.310">
    <property type="entry name" value="Tex RuvX-like domain-like"/>
    <property type="match status" value="1"/>
</dbReference>
<accession>A0A841RH93</accession>
<dbReference type="GO" id="GO:0015628">
    <property type="term" value="P:protein secretion by the type II secretion system"/>
    <property type="evidence" value="ECO:0007669"/>
    <property type="project" value="TreeGrafter"/>
</dbReference>
<evidence type="ECO:0000313" key="3">
    <source>
        <dbReference type="EMBL" id="MBB6511849.1"/>
    </source>
</evidence>
<feature type="transmembrane region" description="Helical" evidence="1">
    <location>
        <begin position="6"/>
        <end position="23"/>
    </location>
</feature>
<dbReference type="InterPro" id="IPR004509">
    <property type="entry name" value="Competence_ComEA_HhH"/>
</dbReference>
<organism evidence="3 4">
    <name type="scientific">Gracilibacillus halotolerans</name>
    <dbReference type="NCBI Taxonomy" id="74386"/>
    <lineage>
        <taxon>Bacteria</taxon>
        <taxon>Bacillati</taxon>
        <taxon>Bacillota</taxon>
        <taxon>Bacilli</taxon>
        <taxon>Bacillales</taxon>
        <taxon>Bacillaceae</taxon>
        <taxon>Gracilibacillus</taxon>
    </lineage>
</organism>
<dbReference type="Pfam" id="PF10531">
    <property type="entry name" value="SLBB"/>
    <property type="match status" value="1"/>
</dbReference>
<dbReference type="NCBIfam" id="TIGR00426">
    <property type="entry name" value="competence protein ComEA helix-hairpin-helix repeat region"/>
    <property type="match status" value="1"/>
</dbReference>
<evidence type="ECO:0000259" key="2">
    <source>
        <dbReference type="SMART" id="SM00278"/>
    </source>
</evidence>
<keyword evidence="1" id="KW-1133">Transmembrane helix</keyword>
<sequence>MQFFKQYWYVILIVILIVGGMIFKNEDNPQETSVILESNDENSPLKLEKEKVDTDVFVDIKGEIKMPGVYTLKVGDRVENAIEIAGGLTENADSNQINMAERVYDEMVIYIPSTQEDVGISEGNQTGNDKIKINLATADELTSLPGIGQSKANAIIEYREQYGTFNTVEDLTNVSGIGEKTAERLAEFIIVP</sequence>
<evidence type="ECO:0000313" key="4">
    <source>
        <dbReference type="Proteomes" id="UP000572212"/>
    </source>
</evidence>
<dbReference type="RefSeq" id="WP_184244440.1">
    <property type="nucleotide sequence ID" value="NZ_BAAACU010000022.1"/>
</dbReference>
<dbReference type="SUPFAM" id="SSF47781">
    <property type="entry name" value="RuvA domain 2-like"/>
    <property type="match status" value="1"/>
</dbReference>
<dbReference type="AlphaFoldDB" id="A0A841RH93"/>
<dbReference type="Proteomes" id="UP000572212">
    <property type="component" value="Unassembled WGS sequence"/>
</dbReference>
<gene>
    <name evidence="3" type="ORF">GGQ92_000616</name>
</gene>
<dbReference type="PANTHER" id="PTHR21180">
    <property type="entry name" value="ENDONUCLEASE/EXONUCLEASE/PHOSPHATASE FAMILY DOMAIN-CONTAINING PROTEIN 1"/>
    <property type="match status" value="1"/>
</dbReference>
<dbReference type="GO" id="GO:0003677">
    <property type="term" value="F:DNA binding"/>
    <property type="evidence" value="ECO:0007669"/>
    <property type="project" value="InterPro"/>
</dbReference>
<dbReference type="InterPro" id="IPR010994">
    <property type="entry name" value="RuvA_2-like"/>
</dbReference>
<keyword evidence="1" id="KW-0472">Membrane</keyword>
<reference evidence="3 4" key="1">
    <citation type="submission" date="2020-08" db="EMBL/GenBank/DDBJ databases">
        <title>Genomic Encyclopedia of Type Strains, Phase IV (KMG-IV): sequencing the most valuable type-strain genomes for metagenomic binning, comparative biology and taxonomic classification.</title>
        <authorList>
            <person name="Goeker M."/>
        </authorList>
    </citation>
    <scope>NUCLEOTIDE SEQUENCE [LARGE SCALE GENOMIC DNA]</scope>
    <source>
        <strain evidence="3 4">DSM 11805</strain>
    </source>
</reference>
<protein>
    <submittedName>
        <fullName evidence="3">Competence protein ComEA</fullName>
    </submittedName>
</protein>
<dbReference type="GO" id="GO:0015627">
    <property type="term" value="C:type II protein secretion system complex"/>
    <property type="evidence" value="ECO:0007669"/>
    <property type="project" value="TreeGrafter"/>
</dbReference>